<evidence type="ECO:0000256" key="1">
    <source>
        <dbReference type="ARBA" id="ARBA00004651"/>
    </source>
</evidence>
<evidence type="ECO:0000256" key="3">
    <source>
        <dbReference type="ARBA" id="ARBA00022692"/>
    </source>
</evidence>
<feature type="transmembrane region" description="Helical" evidence="6">
    <location>
        <begin position="243"/>
        <end position="273"/>
    </location>
</feature>
<protein>
    <submittedName>
        <fullName evidence="8">DNA internalization-related competence protein ComEC/Rec2</fullName>
    </submittedName>
</protein>
<dbReference type="NCBIfam" id="TIGR00361">
    <property type="entry name" value="ComEC_Rec2"/>
    <property type="match status" value="1"/>
</dbReference>
<dbReference type="GO" id="GO:0030420">
    <property type="term" value="P:establishment of competence for transformation"/>
    <property type="evidence" value="ECO:0007669"/>
    <property type="project" value="InterPro"/>
</dbReference>
<name>B2A1L6_NATTJ</name>
<dbReference type="eggNOG" id="COG2333">
    <property type="taxonomic scope" value="Bacteria"/>
</dbReference>
<keyword evidence="2" id="KW-1003">Cell membrane</keyword>
<evidence type="ECO:0000256" key="4">
    <source>
        <dbReference type="ARBA" id="ARBA00022989"/>
    </source>
</evidence>
<dbReference type="SMART" id="SM00849">
    <property type="entry name" value="Lactamase_B"/>
    <property type="match status" value="1"/>
</dbReference>
<evidence type="ECO:0000259" key="7">
    <source>
        <dbReference type="SMART" id="SM00849"/>
    </source>
</evidence>
<feature type="domain" description="Metallo-beta-lactamase" evidence="7">
    <location>
        <begin position="494"/>
        <end position="701"/>
    </location>
</feature>
<feature type="transmembrane region" description="Helical" evidence="6">
    <location>
        <begin position="293"/>
        <end position="322"/>
    </location>
</feature>
<proteinExistence type="predicted"/>
<dbReference type="HOGENOM" id="CLU_010363_2_1_9"/>
<reference evidence="8 9" key="1">
    <citation type="submission" date="2008-04" db="EMBL/GenBank/DDBJ databases">
        <title>Complete sequence of chromosome of Natranaerobius thermophilus JW/NM-WN-LF.</title>
        <authorList>
            <consortium name="US DOE Joint Genome Institute"/>
            <person name="Copeland A."/>
            <person name="Lucas S."/>
            <person name="Lapidus A."/>
            <person name="Glavina del Rio T."/>
            <person name="Dalin E."/>
            <person name="Tice H."/>
            <person name="Bruce D."/>
            <person name="Goodwin L."/>
            <person name="Pitluck S."/>
            <person name="Chertkov O."/>
            <person name="Brettin T."/>
            <person name="Detter J.C."/>
            <person name="Han C."/>
            <person name="Kuske C.R."/>
            <person name="Schmutz J."/>
            <person name="Larimer F."/>
            <person name="Land M."/>
            <person name="Hauser L."/>
            <person name="Kyrpides N."/>
            <person name="Lykidis A."/>
            <person name="Mesbah N.M."/>
            <person name="Wiegel J."/>
        </authorList>
    </citation>
    <scope>NUCLEOTIDE SEQUENCE [LARGE SCALE GENOMIC DNA]</scope>
    <source>
        <strain evidence="9">ATCC BAA-1301 / DSM 18059 / JW/NM-WN-LF</strain>
    </source>
</reference>
<dbReference type="Pfam" id="PF03772">
    <property type="entry name" value="Competence"/>
    <property type="match status" value="1"/>
</dbReference>
<dbReference type="GO" id="GO:0005886">
    <property type="term" value="C:plasma membrane"/>
    <property type="evidence" value="ECO:0007669"/>
    <property type="project" value="UniProtKB-SubCell"/>
</dbReference>
<dbReference type="PANTHER" id="PTHR30619:SF1">
    <property type="entry name" value="RECOMBINATION PROTEIN 2"/>
    <property type="match status" value="1"/>
</dbReference>
<dbReference type="InParanoid" id="B2A1L6"/>
<dbReference type="EMBL" id="CP001034">
    <property type="protein sequence ID" value="ACB84756.1"/>
    <property type="molecule type" value="Genomic_DNA"/>
</dbReference>
<comment type="subcellular location">
    <subcellularLocation>
        <location evidence="1">Cell membrane</location>
        <topology evidence="1">Multi-pass membrane protein</topology>
    </subcellularLocation>
</comment>
<dbReference type="RefSeq" id="WP_012447631.1">
    <property type="nucleotide sequence ID" value="NC_010718.1"/>
</dbReference>
<dbReference type="Pfam" id="PF00753">
    <property type="entry name" value="Lactamase_B"/>
    <property type="match status" value="1"/>
</dbReference>
<evidence type="ECO:0000313" key="8">
    <source>
        <dbReference type="EMBL" id="ACB84756.1"/>
    </source>
</evidence>
<dbReference type="NCBIfam" id="TIGR00360">
    <property type="entry name" value="ComEC_N-term"/>
    <property type="match status" value="1"/>
</dbReference>
<dbReference type="InterPro" id="IPR025405">
    <property type="entry name" value="DUF4131"/>
</dbReference>
<feature type="transmembrane region" description="Helical" evidence="6">
    <location>
        <begin position="461"/>
        <end position="481"/>
    </location>
</feature>
<organism evidence="8 9">
    <name type="scientific">Natranaerobius thermophilus (strain ATCC BAA-1301 / DSM 18059 / JW/NM-WN-LF)</name>
    <dbReference type="NCBI Taxonomy" id="457570"/>
    <lineage>
        <taxon>Bacteria</taxon>
        <taxon>Bacillati</taxon>
        <taxon>Bacillota</taxon>
        <taxon>Clostridia</taxon>
        <taxon>Natranaerobiales</taxon>
        <taxon>Natranaerobiaceae</taxon>
        <taxon>Natranaerobius</taxon>
    </lineage>
</organism>
<dbReference type="CDD" id="cd07731">
    <property type="entry name" value="ComA-like_MBL-fold"/>
    <property type="match status" value="1"/>
</dbReference>
<feature type="transmembrane region" description="Helical" evidence="6">
    <location>
        <begin position="342"/>
        <end position="361"/>
    </location>
</feature>
<dbReference type="InterPro" id="IPR004797">
    <property type="entry name" value="Competence_ComEC/Rec2"/>
</dbReference>
<dbReference type="Gene3D" id="3.60.15.10">
    <property type="entry name" value="Ribonuclease Z/Hydroxyacylglutathione hydrolase-like"/>
    <property type="match status" value="1"/>
</dbReference>
<dbReference type="FunCoup" id="B2A1L6">
    <property type="interactions" value="171"/>
</dbReference>
<dbReference type="KEGG" id="nth:Nther_1173"/>
<dbReference type="Proteomes" id="UP000001683">
    <property type="component" value="Chromosome"/>
</dbReference>
<feature type="transmembrane region" description="Helical" evidence="6">
    <location>
        <begin position="367"/>
        <end position="392"/>
    </location>
</feature>
<keyword evidence="5 6" id="KW-0472">Membrane</keyword>
<dbReference type="InterPro" id="IPR035681">
    <property type="entry name" value="ComA-like_MBL"/>
</dbReference>
<dbReference type="InterPro" id="IPR004477">
    <property type="entry name" value="ComEC_N"/>
</dbReference>
<evidence type="ECO:0000256" key="5">
    <source>
        <dbReference type="ARBA" id="ARBA00023136"/>
    </source>
</evidence>
<evidence type="ECO:0000256" key="6">
    <source>
        <dbReference type="SAM" id="Phobius"/>
    </source>
</evidence>
<keyword evidence="4 6" id="KW-1133">Transmembrane helix</keyword>
<sequence length="750" mass="83420">MGLFLIFCINLISIWYWNRQLLPLYIGTDSQNSYDVEFIGKISGSPSTGANSIHYPVTITELSFVEQIDQLQQIEQVDQTFNSPLKVRMSLPKKDVDEQRELLPGNRVRGRANMVKPEGARNPGGFDYASYLKSRGKFHILYPQNPHNLEIIGESISLHRPGTLLSNNLTEIYLKNLDLEVSPWVIALTLGDLSYLNKQSITILDEAGARYLTAVSGLHMKIVALSLYNALLAIGIRKKCSVIVTLIVSLIYASAAGFSPSVMRAMLMLGLVLCSSLTTQKLSPLLALSLSLLVILAFSPFLIFNVGLQLSFIATLFIILIYPELKSTRNSITSFLIEPFKIALCAQLGVFPLILHHFGWVSFGSLLLAPFLAMVLAPLILAAMIFGLLVNLDLAFIPIQFLKVFIELTVRYLQTVIYLVAQYSFSLWGHWSGVQLVCYYISILVILIFKNSPLIIRPVKYLPLLAIFSMICLFISFLSPFNKTLDTYYLDVGQGNSAVIFTPKGQTILIDSGGVPLDSRFSDPGETVLLPFLRYYGEKTIDLVIITHAHTDHFAGLIAILDHVNISQVLIPELGNDTEEFEKLMEQLNNRNIPVNYVQDPGVIDLGSDATMEILHPNSPYLTGTNCDLNNNSIVTRLVWQETALFFPGDLEEEGERRLLNTISEDNLNSQVLKVPHHGSSTSSSLQFLEAIDPSVAIISVGNNSYGHPSLQLIEELESSGIRVFRTDKNGAVILNSNGRELQIKSYIEN</sequence>
<dbReference type="InterPro" id="IPR052159">
    <property type="entry name" value="Competence_DNA_uptake"/>
</dbReference>
<feature type="transmembrane region" description="Helical" evidence="6">
    <location>
        <begin position="404"/>
        <end position="425"/>
    </location>
</feature>
<dbReference type="OrthoDB" id="9761531at2"/>
<dbReference type="InterPro" id="IPR001279">
    <property type="entry name" value="Metallo-B-lactamas"/>
</dbReference>
<gene>
    <name evidence="8" type="ordered locus">Nther_1173</name>
</gene>
<accession>B2A1L6</accession>
<dbReference type="Pfam" id="PF13567">
    <property type="entry name" value="DUF4131"/>
    <property type="match status" value="1"/>
</dbReference>
<dbReference type="STRING" id="457570.Nther_1173"/>
<feature type="transmembrane region" description="Helical" evidence="6">
    <location>
        <begin position="431"/>
        <end position="449"/>
    </location>
</feature>
<evidence type="ECO:0000313" key="9">
    <source>
        <dbReference type="Proteomes" id="UP000001683"/>
    </source>
</evidence>
<dbReference type="SUPFAM" id="SSF56281">
    <property type="entry name" value="Metallo-hydrolase/oxidoreductase"/>
    <property type="match status" value="1"/>
</dbReference>
<evidence type="ECO:0000256" key="2">
    <source>
        <dbReference type="ARBA" id="ARBA00022475"/>
    </source>
</evidence>
<dbReference type="PANTHER" id="PTHR30619">
    <property type="entry name" value="DNA INTERNALIZATION/COMPETENCE PROTEIN COMEC/REC2"/>
    <property type="match status" value="1"/>
</dbReference>
<dbReference type="InterPro" id="IPR036866">
    <property type="entry name" value="RibonucZ/Hydroxyglut_hydro"/>
</dbReference>
<feature type="transmembrane region" description="Helical" evidence="6">
    <location>
        <begin position="211"/>
        <end position="231"/>
    </location>
</feature>
<reference evidence="8 9" key="2">
    <citation type="journal article" date="2011" name="J. Bacteriol.">
        <title>Complete genome sequence of the anaerobic, halophilic alkalithermophile Natranaerobius thermophilus JW/NM-WN-LF.</title>
        <authorList>
            <person name="Zhao B."/>
            <person name="Mesbah N.M."/>
            <person name="Dalin E."/>
            <person name="Goodwin L."/>
            <person name="Nolan M."/>
            <person name="Pitluck S."/>
            <person name="Chertkov O."/>
            <person name="Brettin T.S."/>
            <person name="Han J."/>
            <person name="Larimer F.W."/>
            <person name="Land M.L."/>
            <person name="Hauser L."/>
            <person name="Kyrpides N."/>
            <person name="Wiegel J."/>
        </authorList>
    </citation>
    <scope>NUCLEOTIDE SEQUENCE [LARGE SCALE GENOMIC DNA]</scope>
    <source>
        <strain evidence="9">ATCC BAA-1301 / DSM 18059 / JW/NM-WN-LF</strain>
    </source>
</reference>
<keyword evidence="9" id="KW-1185">Reference proteome</keyword>
<dbReference type="eggNOG" id="COG0658">
    <property type="taxonomic scope" value="Bacteria"/>
</dbReference>
<dbReference type="AlphaFoldDB" id="B2A1L6"/>
<keyword evidence="3 6" id="KW-0812">Transmembrane</keyword>